<dbReference type="RefSeq" id="WP_088562498.1">
    <property type="nucleotide sequence ID" value="NZ_FYEH01000013.1"/>
</dbReference>
<evidence type="ECO:0000256" key="7">
    <source>
        <dbReference type="HAMAP-Rule" id="MF_00415"/>
    </source>
</evidence>
<keyword evidence="5 7" id="KW-0975">Bacterial flagellum</keyword>
<comment type="function">
    <text evidence="1 7">Assembles around the rod to form the L-ring and probably protects the motor/basal body from shearing forces during rotation.</text>
</comment>
<name>A0A212RSC8_9PROT</name>
<protein>
    <recommendedName>
        <fullName evidence="7">Flagellar L-ring protein</fullName>
    </recommendedName>
    <alternativeName>
        <fullName evidence="7">Basal body L-ring protein</fullName>
    </alternativeName>
</protein>
<dbReference type="InterPro" id="IPR000527">
    <property type="entry name" value="Flag_Lring"/>
</dbReference>
<accession>A0A212RSC8</accession>
<feature type="signal peptide" evidence="9">
    <location>
        <begin position="1"/>
        <end position="24"/>
    </location>
</feature>
<evidence type="ECO:0000256" key="6">
    <source>
        <dbReference type="ARBA" id="ARBA00023237"/>
    </source>
</evidence>
<dbReference type="PANTHER" id="PTHR34933">
    <property type="entry name" value="FLAGELLAR L-RING PROTEIN"/>
    <property type="match status" value="1"/>
</dbReference>
<dbReference type="GO" id="GO:0009427">
    <property type="term" value="C:bacterial-type flagellum basal body, distal rod, L ring"/>
    <property type="evidence" value="ECO:0007669"/>
    <property type="project" value="InterPro"/>
</dbReference>
<comment type="subcellular location">
    <subcellularLocation>
        <location evidence="7">Cell outer membrane</location>
        <topology evidence="7">Lipid-anchor</topology>
    </subcellularLocation>
    <subcellularLocation>
        <location evidence="7">Bacterial flagellum basal body</location>
    </subcellularLocation>
</comment>
<feature type="region of interest" description="Disordered" evidence="8">
    <location>
        <begin position="135"/>
        <end position="155"/>
    </location>
</feature>
<dbReference type="Pfam" id="PF02107">
    <property type="entry name" value="FlgH"/>
    <property type="match status" value="1"/>
</dbReference>
<keyword evidence="10" id="KW-0969">Cilium</keyword>
<evidence type="ECO:0000256" key="4">
    <source>
        <dbReference type="ARBA" id="ARBA00023136"/>
    </source>
</evidence>
<evidence type="ECO:0000256" key="8">
    <source>
        <dbReference type="SAM" id="MobiDB-lite"/>
    </source>
</evidence>
<dbReference type="AlphaFoldDB" id="A0A212RSC8"/>
<keyword evidence="3 7" id="KW-0732">Signal</keyword>
<feature type="compositionally biased region" description="Polar residues" evidence="8">
    <location>
        <begin position="136"/>
        <end position="151"/>
    </location>
</feature>
<keyword evidence="11" id="KW-1185">Reference proteome</keyword>
<gene>
    <name evidence="7" type="primary">flgH</name>
    <name evidence="10" type="ORF">SAMN07250955_11373</name>
</gene>
<proteinExistence type="inferred from homology"/>
<dbReference type="GO" id="GO:0003774">
    <property type="term" value="F:cytoskeletal motor activity"/>
    <property type="evidence" value="ECO:0007669"/>
    <property type="project" value="InterPro"/>
</dbReference>
<keyword evidence="7" id="KW-0449">Lipoprotein</keyword>
<evidence type="ECO:0000256" key="1">
    <source>
        <dbReference type="ARBA" id="ARBA00002591"/>
    </source>
</evidence>
<dbReference type="OrthoDB" id="9789227at2"/>
<dbReference type="EMBL" id="FYEH01000013">
    <property type="protein sequence ID" value="SNB75528.1"/>
    <property type="molecule type" value="Genomic_DNA"/>
</dbReference>
<comment type="subunit">
    <text evidence="7">The basal body constitutes a major portion of the flagellar organelle and consists of four rings (L,P,S, and M) mounted on a central rod.</text>
</comment>
<evidence type="ECO:0000256" key="3">
    <source>
        <dbReference type="ARBA" id="ARBA00022729"/>
    </source>
</evidence>
<dbReference type="PANTHER" id="PTHR34933:SF1">
    <property type="entry name" value="FLAGELLAR L-RING PROTEIN"/>
    <property type="match status" value="1"/>
</dbReference>
<keyword evidence="10" id="KW-0282">Flagellum</keyword>
<reference evidence="10 11" key="1">
    <citation type="submission" date="2017-06" db="EMBL/GenBank/DDBJ databases">
        <authorList>
            <person name="Kim H.J."/>
            <person name="Triplett B.A."/>
        </authorList>
    </citation>
    <scope>NUCLEOTIDE SEQUENCE [LARGE SCALE GENOMIC DNA]</scope>
    <source>
        <strain evidence="10 11">B29T1</strain>
    </source>
</reference>
<feature type="chain" id="PRO_5011990397" description="Flagellar L-ring protein" evidence="9">
    <location>
        <begin position="25"/>
        <end position="250"/>
    </location>
</feature>
<evidence type="ECO:0000313" key="11">
    <source>
        <dbReference type="Proteomes" id="UP000197065"/>
    </source>
</evidence>
<organism evidence="10 11">
    <name type="scientific">Arboricoccus pini</name>
    <dbReference type="NCBI Taxonomy" id="1963835"/>
    <lineage>
        <taxon>Bacteria</taxon>
        <taxon>Pseudomonadati</taxon>
        <taxon>Pseudomonadota</taxon>
        <taxon>Alphaproteobacteria</taxon>
        <taxon>Geminicoccales</taxon>
        <taxon>Geminicoccaceae</taxon>
        <taxon>Arboricoccus</taxon>
    </lineage>
</organism>
<dbReference type="Proteomes" id="UP000197065">
    <property type="component" value="Unassembled WGS sequence"/>
</dbReference>
<dbReference type="GO" id="GO:0009279">
    <property type="term" value="C:cell outer membrane"/>
    <property type="evidence" value="ECO:0007669"/>
    <property type="project" value="UniProtKB-SubCell"/>
</dbReference>
<keyword evidence="10" id="KW-0966">Cell projection</keyword>
<evidence type="ECO:0000256" key="5">
    <source>
        <dbReference type="ARBA" id="ARBA00023143"/>
    </source>
</evidence>
<evidence type="ECO:0000256" key="9">
    <source>
        <dbReference type="SAM" id="SignalP"/>
    </source>
</evidence>
<dbReference type="HAMAP" id="MF_00415">
    <property type="entry name" value="FlgH"/>
    <property type="match status" value="1"/>
</dbReference>
<keyword evidence="6 7" id="KW-0998">Cell outer membrane</keyword>
<dbReference type="PRINTS" id="PR01008">
    <property type="entry name" value="FLGLRINGFLGH"/>
</dbReference>
<evidence type="ECO:0000313" key="10">
    <source>
        <dbReference type="EMBL" id="SNB75528.1"/>
    </source>
</evidence>
<sequence length="250" mass="26905">MKASKISLVGAALLAMSLAGCVVADRLANVGQAPQFSPVVNPTQQPNYQPVNLPMPAPEPMVAAGANSLWRSGARGFFRDQRARRIGDILTVAVKIKDNATLANESKRSRANSDKFGLASFFGFEKKLERALPNGADSNSLVDASSDTSNDGKGGVVRKEDIELNLAAVIVQVLPNGNFVINGRQQVRVNYEMRDITVAGIVRPEDITPTNTISHEKIAELQFGYGGRGQLTDVQQPRYGAQVLDAILPY</sequence>
<dbReference type="PROSITE" id="PS51257">
    <property type="entry name" value="PROKAR_LIPOPROTEIN"/>
    <property type="match status" value="1"/>
</dbReference>
<dbReference type="GO" id="GO:0071973">
    <property type="term" value="P:bacterial-type flagellum-dependent cell motility"/>
    <property type="evidence" value="ECO:0007669"/>
    <property type="project" value="InterPro"/>
</dbReference>
<evidence type="ECO:0000256" key="2">
    <source>
        <dbReference type="ARBA" id="ARBA00006929"/>
    </source>
</evidence>
<keyword evidence="4 7" id="KW-0472">Membrane</keyword>
<dbReference type="NCBIfam" id="NF001305">
    <property type="entry name" value="PRK00249.1-5"/>
    <property type="match status" value="1"/>
</dbReference>
<comment type="similarity">
    <text evidence="2 7">Belongs to the FlgH family.</text>
</comment>